<name>A0ABQ5M0R4_9FIRM</name>
<dbReference type="RefSeq" id="WP_346064404.1">
    <property type="nucleotide sequence ID" value="NZ_BRPJ01000002.1"/>
</dbReference>
<feature type="transmembrane region" description="Helical" evidence="1">
    <location>
        <begin position="84"/>
        <end position="102"/>
    </location>
</feature>
<keyword evidence="1" id="KW-0472">Membrane</keyword>
<dbReference type="EMBL" id="BRPJ01000002">
    <property type="protein sequence ID" value="GLB28200.1"/>
    <property type="molecule type" value="Genomic_DNA"/>
</dbReference>
<feature type="transmembrane region" description="Helical" evidence="1">
    <location>
        <begin position="109"/>
        <end position="133"/>
    </location>
</feature>
<evidence type="ECO:0000256" key="1">
    <source>
        <dbReference type="SAM" id="Phobius"/>
    </source>
</evidence>
<feature type="transmembrane region" description="Helical" evidence="1">
    <location>
        <begin position="192"/>
        <end position="211"/>
    </location>
</feature>
<proteinExistence type="predicted"/>
<accession>A0ABQ5M0R4</accession>
<evidence type="ECO:0008006" key="4">
    <source>
        <dbReference type="Google" id="ProtNLM"/>
    </source>
</evidence>
<sequence>MYLFGLGMGILDYILNCFADGDLVSNNIFVTLFCIGVIIRLIEYKRDNHPKFLIYLLCYCIWQVVGLFICYYVIYLFVGFMGNMFFNEGGFVFVSLGVLLYLIKDNKKYIAICYSLFCFLFSFITMAGIVPRIISRLDYYDYDALYYTLRVVFPLLGFNVIWIDRYSIQWMMIGALPFILFYNGKKGKSMKYFFYIFYPAHILIFFILSRVL</sequence>
<feature type="transmembrane region" description="Helical" evidence="1">
    <location>
        <begin position="23"/>
        <end position="42"/>
    </location>
</feature>
<dbReference type="Proteomes" id="UP001419084">
    <property type="component" value="Unassembled WGS sequence"/>
</dbReference>
<evidence type="ECO:0000313" key="2">
    <source>
        <dbReference type="EMBL" id="GLB28200.1"/>
    </source>
</evidence>
<evidence type="ECO:0000313" key="3">
    <source>
        <dbReference type="Proteomes" id="UP001419084"/>
    </source>
</evidence>
<comment type="caution">
    <text evidence="2">The sequence shown here is derived from an EMBL/GenBank/DDBJ whole genome shotgun (WGS) entry which is preliminary data.</text>
</comment>
<dbReference type="Pfam" id="PF05857">
    <property type="entry name" value="TraX"/>
    <property type="match status" value="1"/>
</dbReference>
<keyword evidence="3" id="KW-1185">Reference proteome</keyword>
<feature type="transmembrane region" description="Helical" evidence="1">
    <location>
        <begin position="145"/>
        <end position="163"/>
    </location>
</feature>
<dbReference type="InterPro" id="IPR008875">
    <property type="entry name" value="TraX"/>
</dbReference>
<organism evidence="2 3">
    <name type="scientific">Lacrimispora amygdalina</name>
    <dbReference type="NCBI Taxonomy" id="253257"/>
    <lineage>
        <taxon>Bacteria</taxon>
        <taxon>Bacillati</taxon>
        <taxon>Bacillota</taxon>
        <taxon>Clostridia</taxon>
        <taxon>Lachnospirales</taxon>
        <taxon>Lachnospiraceae</taxon>
        <taxon>Lacrimispora</taxon>
    </lineage>
</organism>
<reference evidence="2 3" key="1">
    <citation type="journal article" date="2024" name="Int. J. Syst. Evol. Microbiol.">
        <title>Lacrimispora brassicae sp. nov. isolated from fermented cabbage, and proposal of Clostridium indicum Gundawar et al. 2019 and Clostridium methoxybenzovorans Mechichi et al. 1999 as heterotypic synonyms of Lacrimispora amygdalina (Parshina et al. 2003) Haas and Blanchard 2020 and Lacrimispora indolis (McClung and McCoy 1957) Haas and Blanchard 2020, respectively.</title>
        <authorList>
            <person name="Kobayashi H."/>
            <person name="Tanizawa Y."/>
            <person name="Sakamoto M."/>
            <person name="Ohkuma M."/>
            <person name="Tohno M."/>
        </authorList>
    </citation>
    <scope>NUCLEOTIDE SEQUENCE [LARGE SCALE GENOMIC DNA]</scope>
    <source>
        <strain evidence="2 3">DSM 12857</strain>
    </source>
</reference>
<protein>
    <recommendedName>
        <fullName evidence="4">TraX protein</fullName>
    </recommendedName>
</protein>
<feature type="transmembrane region" description="Helical" evidence="1">
    <location>
        <begin position="54"/>
        <end position="78"/>
    </location>
</feature>
<keyword evidence="1" id="KW-0812">Transmembrane</keyword>
<gene>
    <name evidence="2" type="ORF">LAD12857_01230</name>
</gene>
<keyword evidence="1" id="KW-1133">Transmembrane helix</keyword>